<dbReference type="InterPro" id="IPR001789">
    <property type="entry name" value="Sig_transdc_resp-reg_receiver"/>
</dbReference>
<dbReference type="Gene3D" id="3.40.50.2300">
    <property type="match status" value="1"/>
</dbReference>
<evidence type="ECO:0000313" key="4">
    <source>
        <dbReference type="EMBL" id="RAJ93162.1"/>
    </source>
</evidence>
<evidence type="ECO:0000313" key="5">
    <source>
        <dbReference type="Proteomes" id="UP000248790"/>
    </source>
</evidence>
<name>A0A327WQP0_LARAB</name>
<sequence length="390" mass="43906">MTIKILSVDDESDMEMLITQRFRRQIRDKVFEFVFASNGTEALEKLEENQDVSLVLSDINMPEMDGLTFLSKLNDRKSPYLKAVMVSAFNDMDNIRTAMNRGAFDFVTKPINFDDLEITITKTVQHIEMLMHSQREHDQLVAIQNDLNIAQDIQQSMLPKRFPPFPHRADFDLHAFLKAAKVVGGDLFDYLLMDDNRLFFIIGDVSDKGVPASLFMAITKAIFKSHFSSKSCGSICEEVGRVNDFLSTDNQSMMFVTAFIGILDLTTGVVEYIDAGHEPPLILRQNNQVEVLKKVGGLALGIDSDFPYTSGTFRLEPGDTLFTYTDGVIDANNRLGERFGLQRVKDILLAETSAARPKQINDTLLHHIQTFIGEAAQFDDITVLTLHYAG</sequence>
<dbReference type="Pfam" id="PF00072">
    <property type="entry name" value="Response_reg"/>
    <property type="match status" value="1"/>
</dbReference>
<feature type="domain" description="Response regulatory" evidence="3">
    <location>
        <begin position="4"/>
        <end position="124"/>
    </location>
</feature>
<dbReference type="InterPro" id="IPR001932">
    <property type="entry name" value="PPM-type_phosphatase-like_dom"/>
</dbReference>
<dbReference type="AlphaFoldDB" id="A0A327WQP0"/>
<evidence type="ECO:0000259" key="3">
    <source>
        <dbReference type="PROSITE" id="PS50110"/>
    </source>
</evidence>
<dbReference type="Proteomes" id="UP000248790">
    <property type="component" value="Unassembled WGS sequence"/>
</dbReference>
<dbReference type="InterPro" id="IPR036457">
    <property type="entry name" value="PPM-type-like_dom_sf"/>
</dbReference>
<protein>
    <submittedName>
        <fullName evidence="4">Sigma-B regulation protein RsbU (Phosphoserine phosphatase)</fullName>
    </submittedName>
</protein>
<dbReference type="PANTHER" id="PTHR43156">
    <property type="entry name" value="STAGE II SPORULATION PROTEIN E-RELATED"/>
    <property type="match status" value="1"/>
</dbReference>
<dbReference type="RefSeq" id="WP_111630694.1">
    <property type="nucleotide sequence ID" value="NZ_QLMC01000006.1"/>
</dbReference>
<dbReference type="PROSITE" id="PS50110">
    <property type="entry name" value="RESPONSE_REGULATORY"/>
    <property type="match status" value="1"/>
</dbReference>
<dbReference type="InterPro" id="IPR011006">
    <property type="entry name" value="CheY-like_superfamily"/>
</dbReference>
<dbReference type="PANTHER" id="PTHR43156:SF2">
    <property type="entry name" value="STAGE II SPORULATION PROTEIN E"/>
    <property type="match status" value="1"/>
</dbReference>
<dbReference type="InterPro" id="IPR052016">
    <property type="entry name" value="Bact_Sigma-Reg"/>
</dbReference>
<feature type="modified residue" description="4-aspartylphosphate" evidence="2">
    <location>
        <position position="58"/>
    </location>
</feature>
<keyword evidence="1" id="KW-0378">Hydrolase</keyword>
<evidence type="ECO:0000256" key="1">
    <source>
        <dbReference type="ARBA" id="ARBA00022801"/>
    </source>
</evidence>
<evidence type="ECO:0000256" key="2">
    <source>
        <dbReference type="PROSITE-ProRule" id="PRU00169"/>
    </source>
</evidence>
<accession>A0A327WQP0</accession>
<dbReference type="SUPFAM" id="SSF81606">
    <property type="entry name" value="PP2C-like"/>
    <property type="match status" value="1"/>
</dbReference>
<organism evidence="4 5">
    <name type="scientific">Larkinella arboricola</name>
    <dbReference type="NCBI Taxonomy" id="643671"/>
    <lineage>
        <taxon>Bacteria</taxon>
        <taxon>Pseudomonadati</taxon>
        <taxon>Bacteroidota</taxon>
        <taxon>Cytophagia</taxon>
        <taxon>Cytophagales</taxon>
        <taxon>Spirosomataceae</taxon>
        <taxon>Larkinella</taxon>
    </lineage>
</organism>
<dbReference type="SUPFAM" id="SSF52172">
    <property type="entry name" value="CheY-like"/>
    <property type="match status" value="1"/>
</dbReference>
<proteinExistence type="predicted"/>
<dbReference type="EMBL" id="QLMC01000006">
    <property type="protein sequence ID" value="RAJ93162.1"/>
    <property type="molecule type" value="Genomic_DNA"/>
</dbReference>
<dbReference type="GO" id="GO:0000160">
    <property type="term" value="P:phosphorelay signal transduction system"/>
    <property type="evidence" value="ECO:0007669"/>
    <property type="project" value="InterPro"/>
</dbReference>
<gene>
    <name evidence="4" type="ORF">LX87_04674</name>
</gene>
<dbReference type="Pfam" id="PF07228">
    <property type="entry name" value="SpoIIE"/>
    <property type="match status" value="1"/>
</dbReference>
<reference evidence="4 5" key="1">
    <citation type="submission" date="2018-06" db="EMBL/GenBank/DDBJ databases">
        <title>Genomic Encyclopedia of Archaeal and Bacterial Type Strains, Phase II (KMG-II): from individual species to whole genera.</title>
        <authorList>
            <person name="Goeker M."/>
        </authorList>
    </citation>
    <scope>NUCLEOTIDE SEQUENCE [LARGE SCALE GENOMIC DNA]</scope>
    <source>
        <strain evidence="4 5">DSM 21851</strain>
    </source>
</reference>
<keyword evidence="2" id="KW-0597">Phosphoprotein</keyword>
<dbReference type="OrthoDB" id="9763484at2"/>
<dbReference type="SMART" id="SM00448">
    <property type="entry name" value="REC"/>
    <property type="match status" value="1"/>
</dbReference>
<dbReference type="Gene3D" id="3.60.40.10">
    <property type="entry name" value="PPM-type phosphatase domain"/>
    <property type="match status" value="1"/>
</dbReference>
<dbReference type="SMART" id="SM00331">
    <property type="entry name" value="PP2C_SIG"/>
    <property type="match status" value="1"/>
</dbReference>
<comment type="caution">
    <text evidence="4">The sequence shown here is derived from an EMBL/GenBank/DDBJ whole genome shotgun (WGS) entry which is preliminary data.</text>
</comment>
<dbReference type="GO" id="GO:0016791">
    <property type="term" value="F:phosphatase activity"/>
    <property type="evidence" value="ECO:0007669"/>
    <property type="project" value="TreeGrafter"/>
</dbReference>
<keyword evidence="5" id="KW-1185">Reference proteome</keyword>